<dbReference type="Proteomes" id="UP000076858">
    <property type="component" value="Unassembled WGS sequence"/>
</dbReference>
<proteinExistence type="predicted"/>
<reference evidence="1 2" key="1">
    <citation type="submission" date="2016-03" db="EMBL/GenBank/DDBJ databases">
        <title>EvidentialGene: Evidence-directed Construction of Genes on Genomes.</title>
        <authorList>
            <person name="Gilbert D.G."/>
            <person name="Choi J.-H."/>
            <person name="Mockaitis K."/>
            <person name="Colbourne J."/>
            <person name="Pfrender M."/>
        </authorList>
    </citation>
    <scope>NUCLEOTIDE SEQUENCE [LARGE SCALE GENOMIC DNA]</scope>
    <source>
        <strain evidence="1 2">Xinb3</strain>
        <tissue evidence="1">Complete organism</tissue>
    </source>
</reference>
<gene>
    <name evidence="1" type="ORF">APZ42_007322</name>
</gene>
<evidence type="ECO:0000313" key="2">
    <source>
        <dbReference type="Proteomes" id="UP000076858"/>
    </source>
</evidence>
<dbReference type="EMBL" id="LRGB01020547">
    <property type="protein sequence ID" value="KZR97671.1"/>
    <property type="molecule type" value="Genomic_DNA"/>
</dbReference>
<dbReference type="AlphaFoldDB" id="A0A164FD27"/>
<comment type="caution">
    <text evidence="1">The sequence shown here is derived from an EMBL/GenBank/DDBJ whole genome shotgun (WGS) entry which is preliminary data.</text>
</comment>
<name>A0A164FD27_9CRUS</name>
<feature type="non-terminal residue" evidence="1">
    <location>
        <position position="72"/>
    </location>
</feature>
<protein>
    <submittedName>
        <fullName evidence="1">Putative Transporter</fullName>
    </submittedName>
</protein>
<sequence length="72" mass="8304">MVNPVFRHKHLGSERNLPFWRLLLQQTLTYGHTSQCNCHVSTWLRMCTDGGMYVLQLIDMYAATFSALIVGM</sequence>
<evidence type="ECO:0000313" key="1">
    <source>
        <dbReference type="EMBL" id="KZR97671.1"/>
    </source>
</evidence>
<keyword evidence="2" id="KW-1185">Reference proteome</keyword>
<organism evidence="1 2">
    <name type="scientific">Daphnia magna</name>
    <dbReference type="NCBI Taxonomy" id="35525"/>
    <lineage>
        <taxon>Eukaryota</taxon>
        <taxon>Metazoa</taxon>
        <taxon>Ecdysozoa</taxon>
        <taxon>Arthropoda</taxon>
        <taxon>Crustacea</taxon>
        <taxon>Branchiopoda</taxon>
        <taxon>Diplostraca</taxon>
        <taxon>Cladocera</taxon>
        <taxon>Anomopoda</taxon>
        <taxon>Daphniidae</taxon>
        <taxon>Daphnia</taxon>
    </lineage>
</organism>
<accession>A0A164FD27</accession>